<dbReference type="PANTHER" id="PTHR43628:SF1">
    <property type="entry name" value="CHITIN SYNTHASE REGULATORY FACTOR 2-RELATED"/>
    <property type="match status" value="1"/>
</dbReference>
<evidence type="ECO:0000313" key="2">
    <source>
        <dbReference type="Proteomes" id="UP000018888"/>
    </source>
</evidence>
<dbReference type="VEuPathDB" id="FungiDB:RhiirFUN_006580"/>
<dbReference type="InterPro" id="IPR006597">
    <property type="entry name" value="Sel1-like"/>
</dbReference>
<dbReference type="AlphaFoldDB" id="A0A2P4Q972"/>
<gene>
    <name evidence="1" type="ORF">GLOIN_2v1873798</name>
</gene>
<dbReference type="InterPro" id="IPR052945">
    <property type="entry name" value="Mitotic_Regulator"/>
</dbReference>
<evidence type="ECO:0000313" key="1">
    <source>
        <dbReference type="EMBL" id="POG74182.1"/>
    </source>
</evidence>
<dbReference type="EMBL" id="AUPC02000074">
    <property type="protein sequence ID" value="POG74182.1"/>
    <property type="molecule type" value="Genomic_DNA"/>
</dbReference>
<comment type="caution">
    <text evidence="1">The sequence shown here is derived from an EMBL/GenBank/DDBJ whole genome shotgun (WGS) entry which is preliminary data.</text>
</comment>
<dbReference type="SMART" id="SM00671">
    <property type="entry name" value="SEL1"/>
    <property type="match status" value="8"/>
</dbReference>
<organism evidence="1 2">
    <name type="scientific">Rhizophagus irregularis (strain DAOM 181602 / DAOM 197198 / MUCL 43194)</name>
    <name type="common">Arbuscular mycorrhizal fungus</name>
    <name type="synonym">Glomus intraradices</name>
    <dbReference type="NCBI Taxonomy" id="747089"/>
    <lineage>
        <taxon>Eukaryota</taxon>
        <taxon>Fungi</taxon>
        <taxon>Fungi incertae sedis</taxon>
        <taxon>Mucoromycota</taxon>
        <taxon>Glomeromycotina</taxon>
        <taxon>Glomeromycetes</taxon>
        <taxon>Glomerales</taxon>
        <taxon>Glomeraceae</taxon>
        <taxon>Rhizophagus</taxon>
    </lineage>
</organism>
<accession>A0A2P4Q972</accession>
<dbReference type="Pfam" id="PF08238">
    <property type="entry name" value="Sel1"/>
    <property type="match status" value="10"/>
</dbReference>
<dbReference type="Gene3D" id="1.25.40.10">
    <property type="entry name" value="Tetratricopeptide repeat domain"/>
    <property type="match status" value="3"/>
</dbReference>
<dbReference type="SUPFAM" id="SSF81901">
    <property type="entry name" value="HCP-like"/>
    <property type="match status" value="3"/>
</dbReference>
<protein>
    <recommendedName>
        <fullName evidence="3">HCP-like protein</fullName>
    </recommendedName>
</protein>
<dbReference type="Proteomes" id="UP000018888">
    <property type="component" value="Unassembled WGS sequence"/>
</dbReference>
<keyword evidence="2" id="KW-1185">Reference proteome</keyword>
<dbReference type="InterPro" id="IPR011990">
    <property type="entry name" value="TPR-like_helical_dom_sf"/>
</dbReference>
<proteinExistence type="predicted"/>
<dbReference type="PANTHER" id="PTHR43628">
    <property type="entry name" value="ACTIVATOR OF C KINASE PROTEIN 1-RELATED"/>
    <property type="match status" value="1"/>
</dbReference>
<dbReference type="VEuPathDB" id="FungiDB:RhiirFUN_006581"/>
<reference evidence="1 2" key="2">
    <citation type="journal article" date="2018" name="New Phytol.">
        <title>High intraspecific genome diversity in the model arbuscular mycorrhizal symbiont Rhizophagus irregularis.</title>
        <authorList>
            <person name="Chen E.C.H."/>
            <person name="Morin E."/>
            <person name="Beaudet D."/>
            <person name="Noel J."/>
            <person name="Yildirir G."/>
            <person name="Ndikumana S."/>
            <person name="Charron P."/>
            <person name="St-Onge C."/>
            <person name="Giorgi J."/>
            <person name="Kruger M."/>
            <person name="Marton T."/>
            <person name="Ropars J."/>
            <person name="Grigoriev I.V."/>
            <person name="Hainaut M."/>
            <person name="Henrissat B."/>
            <person name="Roux C."/>
            <person name="Martin F."/>
            <person name="Corradi N."/>
        </authorList>
    </citation>
    <scope>NUCLEOTIDE SEQUENCE [LARGE SCALE GENOMIC DNA]</scope>
    <source>
        <strain evidence="1 2">DAOM 197198</strain>
    </source>
</reference>
<sequence>MSDNIEENNHKINNDTNVTESIDIQKSNFSDESSFNTTINPPLINNNALFPNNLTIKYINELLQELHAFLLNMDSQVEIDNLYNLVKNFLFEYDLDSDNVFEIISNSQYTSCYSSLIGYFYQHGIGCKIDEIRAFEIYSNAVKNNQKTLFDQFSFDQKNESIIFHNDDIKELNGIIAQYFYSIFLYKDVILYIGANYKFHIKNAEIGDNVSQYYIGYYYCYDIFSTKLDYSKAVEWYSKSSEGGNIKAMFELGICYEYGDEDIRDEKKAFNLYLKSAEGGYRRALYELGNCYHYGRCTFKDEDKAFESYLKAAEKGHNFSQYEVANYYNYGRHVPKNEEKGFYWNRKAAINGNTDAQFKLAECYLNNSINKNEEKAFKWYLKLANDGFERAMDSVAKCYRDGIGTNINLEEATKWNKQYDDILFEVDKNNKIQHGIGSKVDEIKPLEIFSDAVKNNQREILEKEIILYIRNNYKLHIKNAEEGDSVSQYYIGYYDCYDIFSTKIDYSKAIELYSKSSEGGNIKFELGEYKLALNELGRCCYFRICTFKDEDKAFEFYLKTAEKCHSYSQYKNRKAEWYLKLANNGIERAMDSVAKCYRDGIGTNKNLEEATRWFIKYKASK</sequence>
<reference evidence="1 2" key="1">
    <citation type="journal article" date="2013" name="Proc. Natl. Acad. Sci. U.S.A.">
        <title>Genome of an arbuscular mycorrhizal fungus provides insight into the oldest plant symbiosis.</title>
        <authorList>
            <person name="Tisserant E."/>
            <person name="Malbreil M."/>
            <person name="Kuo A."/>
            <person name="Kohler A."/>
            <person name="Symeonidi A."/>
            <person name="Balestrini R."/>
            <person name="Charron P."/>
            <person name="Duensing N."/>
            <person name="Frei Dit Frey N."/>
            <person name="Gianinazzi-Pearson V."/>
            <person name="Gilbert L.B."/>
            <person name="Handa Y."/>
            <person name="Herr J.R."/>
            <person name="Hijri M."/>
            <person name="Koul R."/>
            <person name="Kawaguchi M."/>
            <person name="Krajinski F."/>
            <person name="Lammers P.J."/>
            <person name="Masclaux F.G."/>
            <person name="Murat C."/>
            <person name="Morin E."/>
            <person name="Ndikumana S."/>
            <person name="Pagni M."/>
            <person name="Petitpierre D."/>
            <person name="Requena N."/>
            <person name="Rosikiewicz P."/>
            <person name="Riley R."/>
            <person name="Saito K."/>
            <person name="San Clemente H."/>
            <person name="Shapiro H."/>
            <person name="van Tuinen D."/>
            <person name="Becard G."/>
            <person name="Bonfante P."/>
            <person name="Paszkowski U."/>
            <person name="Shachar-Hill Y.Y."/>
            <person name="Tuskan G.A."/>
            <person name="Young P.W."/>
            <person name="Sanders I.R."/>
            <person name="Henrissat B."/>
            <person name="Rensing S.A."/>
            <person name="Grigoriev I.V."/>
            <person name="Corradi N."/>
            <person name="Roux C."/>
            <person name="Martin F."/>
        </authorList>
    </citation>
    <scope>NUCLEOTIDE SEQUENCE [LARGE SCALE GENOMIC DNA]</scope>
    <source>
        <strain evidence="1 2">DAOM 197198</strain>
    </source>
</reference>
<evidence type="ECO:0008006" key="3">
    <source>
        <dbReference type="Google" id="ProtNLM"/>
    </source>
</evidence>
<name>A0A2P4Q972_RHIID</name>